<evidence type="ECO:0000256" key="5">
    <source>
        <dbReference type="PROSITE-ProRule" id="PRU00043"/>
    </source>
</evidence>
<feature type="domain" description="Cadherin" evidence="7">
    <location>
        <begin position="88"/>
        <end position="237"/>
    </location>
</feature>
<dbReference type="InterPro" id="IPR015919">
    <property type="entry name" value="Cadherin-like_sf"/>
</dbReference>
<keyword evidence="5" id="KW-0106">Calcium</keyword>
<dbReference type="GO" id="GO:0007156">
    <property type="term" value="P:homophilic cell adhesion via plasma membrane adhesion molecules"/>
    <property type="evidence" value="ECO:0007669"/>
    <property type="project" value="InterPro"/>
</dbReference>
<evidence type="ECO:0000256" key="1">
    <source>
        <dbReference type="ARBA" id="ARBA00004167"/>
    </source>
</evidence>
<accession>A0A8T1M726</accession>
<protein>
    <submittedName>
        <fullName evidence="8">Long-chain fatty acid transporter fat1</fullName>
    </submittedName>
</protein>
<comment type="subcellular location">
    <subcellularLocation>
        <location evidence="1">Membrane</location>
        <topology evidence="1">Single-pass membrane protein</topology>
    </subcellularLocation>
</comment>
<dbReference type="Proteomes" id="UP000286415">
    <property type="component" value="Unassembled WGS sequence"/>
</dbReference>
<comment type="caution">
    <text evidence="8">The sequence shown here is derived from an EMBL/GenBank/DDBJ whole genome shotgun (WGS) entry which is preliminary data.</text>
</comment>
<dbReference type="OrthoDB" id="6252479at2759"/>
<evidence type="ECO:0000313" key="8">
    <source>
        <dbReference type="EMBL" id="KAG5444769.1"/>
    </source>
</evidence>
<dbReference type="PANTHER" id="PTHR24028:SF328">
    <property type="entry name" value="CADHERIN-3"/>
    <property type="match status" value="1"/>
</dbReference>
<dbReference type="CDD" id="cd11304">
    <property type="entry name" value="Cadherin_repeat"/>
    <property type="match status" value="2"/>
</dbReference>
<keyword evidence="4" id="KW-0325">Glycoprotein</keyword>
<reference evidence="8 9" key="1">
    <citation type="journal article" date="2018" name="Biotechnol. Adv.">
        <title>Improved genomic resources and new bioinformatic workflow for the carcinogenic parasite Clonorchis sinensis: Biotechnological implications.</title>
        <authorList>
            <person name="Wang D."/>
            <person name="Korhonen P.K."/>
            <person name="Gasser R.B."/>
            <person name="Young N.D."/>
        </authorList>
    </citation>
    <scope>NUCLEOTIDE SEQUENCE [LARGE SCALE GENOMIC DNA]</scope>
    <source>
        <strain evidence="8">Cs-k2</strain>
    </source>
</reference>
<dbReference type="SMR" id="A0A8T1M726"/>
<dbReference type="InterPro" id="IPR002126">
    <property type="entry name" value="Cadherin-like_dom"/>
</dbReference>
<dbReference type="SUPFAM" id="SSF49313">
    <property type="entry name" value="Cadherin-like"/>
    <property type="match status" value="1"/>
</dbReference>
<proteinExistence type="predicted"/>
<dbReference type="AlphaFoldDB" id="A0A8T1M726"/>
<keyword evidence="6" id="KW-0472">Membrane</keyword>
<dbReference type="EMBL" id="NIRI02000056">
    <property type="protein sequence ID" value="KAG5444769.1"/>
    <property type="molecule type" value="Genomic_DNA"/>
</dbReference>
<evidence type="ECO:0000256" key="3">
    <source>
        <dbReference type="ARBA" id="ARBA00022989"/>
    </source>
</evidence>
<name>A0A8T1M726_CLOSI</name>
<evidence type="ECO:0000256" key="4">
    <source>
        <dbReference type="ARBA" id="ARBA00023180"/>
    </source>
</evidence>
<dbReference type="InterPro" id="IPR050174">
    <property type="entry name" value="Protocadherin/Cadherin-CA"/>
</dbReference>
<evidence type="ECO:0000313" key="9">
    <source>
        <dbReference type="Proteomes" id="UP000286415"/>
    </source>
</evidence>
<evidence type="ECO:0000259" key="7">
    <source>
        <dbReference type="PROSITE" id="PS50268"/>
    </source>
</evidence>
<dbReference type="PROSITE" id="PS50268">
    <property type="entry name" value="CADHERIN_2"/>
    <property type="match status" value="2"/>
</dbReference>
<dbReference type="PANTHER" id="PTHR24028">
    <property type="entry name" value="CADHERIN-87A"/>
    <property type="match status" value="1"/>
</dbReference>
<keyword evidence="2 6" id="KW-0812">Transmembrane</keyword>
<reference evidence="8 9" key="2">
    <citation type="journal article" date="2021" name="Genomics">
        <title>High-quality reference genome for Clonorchis sinensis.</title>
        <authorList>
            <person name="Young N.D."/>
            <person name="Stroehlein A.J."/>
            <person name="Kinkar L."/>
            <person name="Wang T."/>
            <person name="Sohn W.M."/>
            <person name="Chang B.C.H."/>
            <person name="Kaur P."/>
            <person name="Weisz D."/>
            <person name="Dudchenko O."/>
            <person name="Aiden E.L."/>
            <person name="Korhonen P.K."/>
            <person name="Gasser R.B."/>
        </authorList>
    </citation>
    <scope>NUCLEOTIDE SEQUENCE [LARGE SCALE GENOMIC DNA]</scope>
    <source>
        <strain evidence="8">Cs-k2</strain>
    </source>
</reference>
<evidence type="ECO:0000256" key="2">
    <source>
        <dbReference type="ARBA" id="ARBA00022692"/>
    </source>
</evidence>
<feature type="domain" description="Cadherin" evidence="7">
    <location>
        <begin position="4"/>
        <end position="84"/>
    </location>
</feature>
<dbReference type="GO" id="GO:0005509">
    <property type="term" value="F:calcium ion binding"/>
    <property type="evidence" value="ECO:0007669"/>
    <property type="project" value="UniProtKB-UniRule"/>
</dbReference>
<dbReference type="GO" id="GO:0005886">
    <property type="term" value="C:plasma membrane"/>
    <property type="evidence" value="ECO:0007669"/>
    <property type="project" value="TreeGrafter"/>
</dbReference>
<dbReference type="SMART" id="SM00112">
    <property type="entry name" value="CA"/>
    <property type="match status" value="2"/>
</dbReference>
<sequence length="398" mass="44919">MSTYLITTRCYEAKLFTDSVIDREQLLTEMKETGSKKNTQLENRTPVQVFDLEIVAEDRGTPKRRSKAKINLLVTDENDEHPVFLLPKPDQTAIKLSQYEPVHSEFLQVLAVDRDEGPNGTVQYFMGNIGIYDFGRTEVDSNRCNAGWVKYKPITTRMGINLHEYFYMNSSTGKLRLARELPSKLVGHVCIITIVARDMGPFDRLETSLNICVKITDSPSRQINGSIAGYLRRAPQQRTLFYLYIVTGVLVSVLTLSITFVLAAYCLWYRGNVSNDKHLSNAIHYSEGELRPEETHRDANDFIYRIDGLGATTANLRDWSASEHPADFLQTIPTNFQPGTPDLSYNPLIGNAKGMTSRNRPDFNGALVPSVQANSSVYYTLTNTHALYSPPESTNQLR</sequence>
<dbReference type="Gene3D" id="2.60.40.60">
    <property type="entry name" value="Cadherins"/>
    <property type="match status" value="2"/>
</dbReference>
<evidence type="ECO:0000256" key="6">
    <source>
        <dbReference type="SAM" id="Phobius"/>
    </source>
</evidence>
<keyword evidence="9" id="KW-1185">Reference proteome</keyword>
<gene>
    <name evidence="8" type="ORF">CSKR_203072</name>
</gene>
<feature type="transmembrane region" description="Helical" evidence="6">
    <location>
        <begin position="241"/>
        <end position="268"/>
    </location>
</feature>
<keyword evidence="3 6" id="KW-1133">Transmembrane helix</keyword>
<organism evidence="8 9">
    <name type="scientific">Clonorchis sinensis</name>
    <name type="common">Chinese liver fluke</name>
    <dbReference type="NCBI Taxonomy" id="79923"/>
    <lineage>
        <taxon>Eukaryota</taxon>
        <taxon>Metazoa</taxon>
        <taxon>Spiralia</taxon>
        <taxon>Lophotrochozoa</taxon>
        <taxon>Platyhelminthes</taxon>
        <taxon>Trematoda</taxon>
        <taxon>Digenea</taxon>
        <taxon>Opisthorchiida</taxon>
        <taxon>Opisthorchiata</taxon>
        <taxon>Opisthorchiidae</taxon>
        <taxon>Clonorchis</taxon>
    </lineage>
</organism>